<dbReference type="PANTHER" id="PTHR33697">
    <property type="entry name" value="T17B22.17 PROTEIN-RELATED"/>
    <property type="match status" value="1"/>
</dbReference>
<organism evidence="3 4">
    <name type="scientific">Sesamum angolense</name>
    <dbReference type="NCBI Taxonomy" id="2727404"/>
    <lineage>
        <taxon>Eukaryota</taxon>
        <taxon>Viridiplantae</taxon>
        <taxon>Streptophyta</taxon>
        <taxon>Embryophyta</taxon>
        <taxon>Tracheophyta</taxon>
        <taxon>Spermatophyta</taxon>
        <taxon>Magnoliopsida</taxon>
        <taxon>eudicotyledons</taxon>
        <taxon>Gunneridae</taxon>
        <taxon>Pentapetalae</taxon>
        <taxon>asterids</taxon>
        <taxon>lamiids</taxon>
        <taxon>Lamiales</taxon>
        <taxon>Pedaliaceae</taxon>
        <taxon>Sesamum</taxon>
    </lineage>
</organism>
<keyword evidence="4" id="KW-1185">Reference proteome</keyword>
<proteinExistence type="predicted"/>
<feature type="region of interest" description="Disordered" evidence="1">
    <location>
        <begin position="639"/>
        <end position="693"/>
    </location>
</feature>
<feature type="compositionally biased region" description="Basic and acidic residues" evidence="1">
    <location>
        <begin position="184"/>
        <end position="202"/>
    </location>
</feature>
<feature type="compositionally biased region" description="Acidic residues" evidence="1">
    <location>
        <begin position="154"/>
        <end position="171"/>
    </location>
</feature>
<dbReference type="InterPro" id="IPR044679">
    <property type="entry name" value="PWWP2-like"/>
</dbReference>
<feature type="compositionally biased region" description="Polar residues" evidence="1">
    <location>
        <begin position="271"/>
        <end position="280"/>
    </location>
</feature>
<feature type="region of interest" description="Disordered" evidence="1">
    <location>
        <begin position="424"/>
        <end position="453"/>
    </location>
</feature>
<sequence>MGSSGEDPNKGIDPSVGGLVWVRRRNGSWWPGRILGPDELPEGCLPTPRSGTPVKLLGREDASVDWYNLEKSKRVKAFRCGEYDDCIEKAKASASHLSKKAVKYARREDAILHALELERARLGKDYDNLSARPGTPNEERHVDESPSSSHPSEESEDTDEDLSTSEDDSDSGPELSQSGVSFEEPDHVDAAKEESKRWRTPNDSEDDGTEGVKRMRGLEDLGMGVASSLKRKRSEAAHVHEFLKRKNRRRTLTKVLECTAMVSIPVVCEQLSSPTGSSVPGASESKVSGLESNESKINNSTAVNNNSDSTGVSCENAISVNTSRHASDASLGSKPKENEISSREGIPENRSIHSLFDVPLVAEAKHSAGLSTVVPGASQKGQVGAGAQSSQSSHVENISLGNEEHNESGSTSSGTADVHNISQRIEKGTSEWQLKGKRNSRSRKMDVDDESETYAAGMDRDSFLASSSRNADSNRVGGSLVSDGGGFHVKSRPITEIQVEEFRGWSWNAPQRESHTRRSASEMAGPQRLLPYRQSRFTVNPKYESYDFSLRHHTASSALYDVTVEVKSTYRPQHVPYISLMSKLHGQPIIGHPLAIEVLDAGSCDGLLSFTECYSSSSELDHNPNSVSALQGLNMVYERRPRGRPPSKHRSLQAHSSRRKTPKSRRNGLLSKKIRKLSSLTGSHKQSQEYKKPVVEKLKGPSIACIPLNVVFSRINAALNSSVRPPPGIAAAGSI</sequence>
<dbReference type="SUPFAM" id="SSF63748">
    <property type="entry name" value="Tudor/PWWP/MBT"/>
    <property type="match status" value="1"/>
</dbReference>
<feature type="compositionally biased region" description="Polar residues" evidence="1">
    <location>
        <begin position="290"/>
        <end position="310"/>
    </location>
</feature>
<accession>A0AAE1WKT7</accession>
<name>A0AAE1WKT7_9LAMI</name>
<dbReference type="CDD" id="cd05162">
    <property type="entry name" value="PWWP"/>
    <property type="match status" value="1"/>
</dbReference>
<dbReference type="PANTHER" id="PTHR33697:SF1">
    <property type="entry name" value="TUDOR_PWWP_MBT SUPERFAMILY PROTEIN"/>
    <property type="match status" value="1"/>
</dbReference>
<evidence type="ECO:0000313" key="4">
    <source>
        <dbReference type="Proteomes" id="UP001289374"/>
    </source>
</evidence>
<feature type="region of interest" description="Disordered" evidence="1">
    <location>
        <begin position="271"/>
        <end position="310"/>
    </location>
</feature>
<evidence type="ECO:0000313" key="3">
    <source>
        <dbReference type="EMBL" id="KAK4395169.1"/>
    </source>
</evidence>
<dbReference type="InterPro" id="IPR000313">
    <property type="entry name" value="PWWP_dom"/>
</dbReference>
<reference evidence="3" key="1">
    <citation type="submission" date="2020-06" db="EMBL/GenBank/DDBJ databases">
        <authorList>
            <person name="Li T."/>
            <person name="Hu X."/>
            <person name="Zhang T."/>
            <person name="Song X."/>
            <person name="Zhang H."/>
            <person name="Dai N."/>
            <person name="Sheng W."/>
            <person name="Hou X."/>
            <person name="Wei L."/>
        </authorList>
    </citation>
    <scope>NUCLEOTIDE SEQUENCE</scope>
    <source>
        <strain evidence="3">K16</strain>
        <tissue evidence="3">Leaf</tissue>
    </source>
</reference>
<feature type="region of interest" description="Disordered" evidence="1">
    <location>
        <begin position="323"/>
        <end position="346"/>
    </location>
</feature>
<protein>
    <recommendedName>
        <fullName evidence="2">PWWP domain-containing protein</fullName>
    </recommendedName>
</protein>
<feature type="domain" description="PWWP" evidence="2">
    <location>
        <begin position="16"/>
        <end position="71"/>
    </location>
</feature>
<comment type="caution">
    <text evidence="3">The sequence shown here is derived from an EMBL/GenBank/DDBJ whole genome shotgun (WGS) entry which is preliminary data.</text>
</comment>
<dbReference type="AlphaFoldDB" id="A0AAE1WKT7"/>
<dbReference type="Pfam" id="PF00855">
    <property type="entry name" value="PWWP"/>
    <property type="match status" value="1"/>
</dbReference>
<dbReference type="PROSITE" id="PS50812">
    <property type="entry name" value="PWWP"/>
    <property type="match status" value="1"/>
</dbReference>
<evidence type="ECO:0000256" key="1">
    <source>
        <dbReference type="SAM" id="MobiDB-lite"/>
    </source>
</evidence>
<feature type="region of interest" description="Disordered" evidence="1">
    <location>
        <begin position="126"/>
        <end position="218"/>
    </location>
</feature>
<evidence type="ECO:0000259" key="2">
    <source>
        <dbReference type="PROSITE" id="PS50812"/>
    </source>
</evidence>
<reference evidence="3" key="2">
    <citation type="journal article" date="2024" name="Plant">
        <title>Genomic evolution and insights into agronomic trait innovations of Sesamum species.</title>
        <authorList>
            <person name="Miao H."/>
            <person name="Wang L."/>
            <person name="Qu L."/>
            <person name="Liu H."/>
            <person name="Sun Y."/>
            <person name="Le M."/>
            <person name="Wang Q."/>
            <person name="Wei S."/>
            <person name="Zheng Y."/>
            <person name="Lin W."/>
            <person name="Duan Y."/>
            <person name="Cao H."/>
            <person name="Xiong S."/>
            <person name="Wang X."/>
            <person name="Wei L."/>
            <person name="Li C."/>
            <person name="Ma Q."/>
            <person name="Ju M."/>
            <person name="Zhao R."/>
            <person name="Li G."/>
            <person name="Mu C."/>
            <person name="Tian Q."/>
            <person name="Mei H."/>
            <person name="Zhang T."/>
            <person name="Gao T."/>
            <person name="Zhang H."/>
        </authorList>
    </citation>
    <scope>NUCLEOTIDE SEQUENCE</scope>
    <source>
        <strain evidence="3">K16</strain>
    </source>
</reference>
<dbReference type="EMBL" id="JACGWL010000009">
    <property type="protein sequence ID" value="KAK4395169.1"/>
    <property type="molecule type" value="Genomic_DNA"/>
</dbReference>
<dbReference type="Proteomes" id="UP001289374">
    <property type="component" value="Unassembled WGS sequence"/>
</dbReference>
<feature type="compositionally biased region" description="Basic and acidic residues" evidence="1">
    <location>
        <begin position="334"/>
        <end position="346"/>
    </location>
</feature>
<dbReference type="Gene3D" id="2.30.30.140">
    <property type="match status" value="1"/>
</dbReference>
<feature type="compositionally biased region" description="Basic residues" evidence="1">
    <location>
        <begin position="641"/>
        <end position="676"/>
    </location>
</feature>
<gene>
    <name evidence="3" type="ORF">Sango_1671200</name>
</gene>